<dbReference type="SUPFAM" id="SSF53850">
    <property type="entry name" value="Periplasmic binding protein-like II"/>
    <property type="match status" value="1"/>
</dbReference>
<proteinExistence type="inferred from homology"/>
<dbReference type="InterPro" id="IPR005119">
    <property type="entry name" value="LysR_subst-bd"/>
</dbReference>
<comment type="similarity">
    <text evidence="1">Belongs to the LysR transcriptional regulatory family.</text>
</comment>
<dbReference type="Pfam" id="PF03466">
    <property type="entry name" value="LysR_substrate"/>
    <property type="match status" value="1"/>
</dbReference>
<evidence type="ECO:0000256" key="1">
    <source>
        <dbReference type="ARBA" id="ARBA00009437"/>
    </source>
</evidence>
<dbReference type="PANTHER" id="PTHR30419">
    <property type="entry name" value="HTH-TYPE TRANSCRIPTIONAL REGULATOR YBHD"/>
    <property type="match status" value="1"/>
</dbReference>
<dbReference type="AlphaFoldDB" id="A0A849L447"/>
<dbReference type="Pfam" id="PF00126">
    <property type="entry name" value="HTH_1"/>
    <property type="match status" value="1"/>
</dbReference>
<dbReference type="Gene3D" id="3.40.190.10">
    <property type="entry name" value="Periplasmic binding protein-like II"/>
    <property type="match status" value="2"/>
</dbReference>
<organism evidence="6 7">
    <name type="scientific">Halovulum dunhuangense</name>
    <dbReference type="NCBI Taxonomy" id="1505036"/>
    <lineage>
        <taxon>Bacteria</taxon>
        <taxon>Pseudomonadati</taxon>
        <taxon>Pseudomonadota</taxon>
        <taxon>Alphaproteobacteria</taxon>
        <taxon>Rhodobacterales</taxon>
        <taxon>Paracoccaceae</taxon>
        <taxon>Halovulum</taxon>
    </lineage>
</organism>
<feature type="domain" description="HTH lysR-type" evidence="5">
    <location>
        <begin position="1"/>
        <end position="58"/>
    </location>
</feature>
<dbReference type="Gene3D" id="1.10.10.10">
    <property type="entry name" value="Winged helix-like DNA-binding domain superfamily/Winged helix DNA-binding domain"/>
    <property type="match status" value="1"/>
</dbReference>
<dbReference type="InterPro" id="IPR050950">
    <property type="entry name" value="HTH-type_LysR_regulators"/>
</dbReference>
<dbReference type="PROSITE" id="PS50931">
    <property type="entry name" value="HTH_LYSR"/>
    <property type="match status" value="1"/>
</dbReference>
<keyword evidence="4" id="KW-0804">Transcription</keyword>
<dbReference type="InterPro" id="IPR036388">
    <property type="entry name" value="WH-like_DNA-bd_sf"/>
</dbReference>
<protein>
    <submittedName>
        <fullName evidence="6">LysR family transcriptional regulator</fullName>
    </submittedName>
</protein>
<dbReference type="InterPro" id="IPR000847">
    <property type="entry name" value="LysR_HTH_N"/>
</dbReference>
<evidence type="ECO:0000259" key="5">
    <source>
        <dbReference type="PROSITE" id="PS50931"/>
    </source>
</evidence>
<reference evidence="6 7" key="1">
    <citation type="submission" date="2020-05" db="EMBL/GenBank/DDBJ databases">
        <title>Gimesia benthica sp. nov., a novel planctomycete isolated from a deep-sea water sample of the Northwest Indian Ocean.</title>
        <authorList>
            <person name="Wang J."/>
            <person name="Ruan C."/>
            <person name="Song L."/>
            <person name="Zhu Y."/>
            <person name="Li A."/>
            <person name="Zheng X."/>
            <person name="Wang L."/>
            <person name="Lu Z."/>
            <person name="Huang Y."/>
            <person name="Du W."/>
            <person name="Zhou Y."/>
            <person name="Huang L."/>
            <person name="Dai X."/>
        </authorList>
    </citation>
    <scope>NUCLEOTIDE SEQUENCE [LARGE SCALE GENOMIC DNA]</scope>
    <source>
        <strain evidence="6 7">YYQ-30</strain>
    </source>
</reference>
<evidence type="ECO:0000313" key="7">
    <source>
        <dbReference type="Proteomes" id="UP000572377"/>
    </source>
</evidence>
<dbReference type="RefSeq" id="WP_171325512.1">
    <property type="nucleotide sequence ID" value="NZ_JABFBC010000002.1"/>
</dbReference>
<comment type="caution">
    <text evidence="6">The sequence shown here is derived from an EMBL/GenBank/DDBJ whole genome shotgun (WGS) entry which is preliminary data.</text>
</comment>
<sequence>MSIRMLRTLIAVEQNKTFSAAADAMLVTHAAVSQQMRQLELEWGVALFDRTRRTPELTPIGRAVVAKAREVVNAYDAIVPSVLGDEGLSGDIALGAVPTSLTGLAPLAIGLLKQQYDRLIVHLHPGLTTHLLVQIERATLDAAIVSRPFALAPHLEFVEIAVEPLHLLASMDTTTDDPVELLESHPFIRFSRDAVVGQMIEAWLQERGIRVKEAMELEGLEAISSMVLVNLGVSIVPRRCVQALNPRPIKRIPLGPDAPVRRLGLVFRRDHPRLRTIEEVGNALCKAARLGRLDALNTLARKVE</sequence>
<dbReference type="GO" id="GO:0003700">
    <property type="term" value="F:DNA-binding transcription factor activity"/>
    <property type="evidence" value="ECO:0007669"/>
    <property type="project" value="InterPro"/>
</dbReference>
<dbReference type="GO" id="GO:0003677">
    <property type="term" value="F:DNA binding"/>
    <property type="evidence" value="ECO:0007669"/>
    <property type="project" value="UniProtKB-KW"/>
</dbReference>
<dbReference type="EMBL" id="JABFBC010000002">
    <property type="protein sequence ID" value="NNU80974.1"/>
    <property type="molecule type" value="Genomic_DNA"/>
</dbReference>
<name>A0A849L447_9RHOB</name>
<dbReference type="Proteomes" id="UP000572377">
    <property type="component" value="Unassembled WGS sequence"/>
</dbReference>
<dbReference type="InterPro" id="IPR036390">
    <property type="entry name" value="WH_DNA-bd_sf"/>
</dbReference>
<dbReference type="SUPFAM" id="SSF46785">
    <property type="entry name" value="Winged helix' DNA-binding domain"/>
    <property type="match status" value="1"/>
</dbReference>
<evidence type="ECO:0000256" key="4">
    <source>
        <dbReference type="ARBA" id="ARBA00023163"/>
    </source>
</evidence>
<gene>
    <name evidence="6" type="ORF">HMH01_11055</name>
</gene>
<keyword evidence="2" id="KW-0805">Transcription regulation</keyword>
<keyword evidence="3" id="KW-0238">DNA-binding</keyword>
<evidence type="ECO:0000256" key="3">
    <source>
        <dbReference type="ARBA" id="ARBA00023125"/>
    </source>
</evidence>
<dbReference type="GO" id="GO:0005829">
    <property type="term" value="C:cytosol"/>
    <property type="evidence" value="ECO:0007669"/>
    <property type="project" value="TreeGrafter"/>
</dbReference>
<accession>A0A849L447</accession>
<evidence type="ECO:0000256" key="2">
    <source>
        <dbReference type="ARBA" id="ARBA00023015"/>
    </source>
</evidence>
<evidence type="ECO:0000313" key="6">
    <source>
        <dbReference type="EMBL" id="NNU80974.1"/>
    </source>
</evidence>
<keyword evidence="7" id="KW-1185">Reference proteome</keyword>